<feature type="transmembrane region" description="Helical" evidence="7">
    <location>
        <begin position="44"/>
        <end position="67"/>
    </location>
</feature>
<dbReference type="GO" id="GO:0005337">
    <property type="term" value="F:nucleoside transmembrane transporter activity"/>
    <property type="evidence" value="ECO:0007669"/>
    <property type="project" value="InterPro"/>
</dbReference>
<feature type="transmembrane region" description="Helical" evidence="7">
    <location>
        <begin position="318"/>
        <end position="341"/>
    </location>
</feature>
<comment type="similarity">
    <text evidence="2">Belongs to the SLC29A/ENT transporter (TC 2.A.57) family.</text>
</comment>
<dbReference type="EMBL" id="JAKMXF010000350">
    <property type="protein sequence ID" value="KAI6646896.1"/>
    <property type="molecule type" value="Genomic_DNA"/>
</dbReference>
<keyword evidence="6 7" id="KW-0472">Membrane</keyword>
<reference evidence="8 9" key="1">
    <citation type="journal article" date="2023" name="BMC Biol.">
        <title>The compact genome of the sponge Oopsacas minuta (Hexactinellida) is lacking key metazoan core genes.</title>
        <authorList>
            <person name="Santini S."/>
            <person name="Schenkelaars Q."/>
            <person name="Jourda C."/>
            <person name="Duchesne M."/>
            <person name="Belahbib H."/>
            <person name="Rocher C."/>
            <person name="Selva M."/>
            <person name="Riesgo A."/>
            <person name="Vervoort M."/>
            <person name="Leys S.P."/>
            <person name="Kodjabachian L."/>
            <person name="Le Bivic A."/>
            <person name="Borchiellini C."/>
            <person name="Claverie J.M."/>
            <person name="Renard E."/>
        </authorList>
    </citation>
    <scope>NUCLEOTIDE SEQUENCE [LARGE SCALE GENOMIC DNA]</scope>
    <source>
        <strain evidence="8">SPO-2</strain>
    </source>
</reference>
<feature type="transmembrane region" description="Helical" evidence="7">
    <location>
        <begin position="115"/>
        <end position="138"/>
    </location>
</feature>
<dbReference type="Proteomes" id="UP001165289">
    <property type="component" value="Unassembled WGS sequence"/>
</dbReference>
<dbReference type="GO" id="GO:0005886">
    <property type="term" value="C:plasma membrane"/>
    <property type="evidence" value="ECO:0007669"/>
    <property type="project" value="TreeGrafter"/>
</dbReference>
<feature type="transmembrane region" description="Helical" evidence="7">
    <location>
        <begin position="215"/>
        <end position="236"/>
    </location>
</feature>
<evidence type="ECO:0000256" key="2">
    <source>
        <dbReference type="ARBA" id="ARBA00007965"/>
    </source>
</evidence>
<comment type="caution">
    <text evidence="8">The sequence shown here is derived from an EMBL/GenBank/DDBJ whole genome shotgun (WGS) entry which is preliminary data.</text>
</comment>
<feature type="transmembrane region" description="Helical" evidence="7">
    <location>
        <begin position="450"/>
        <end position="473"/>
    </location>
</feature>
<keyword evidence="4 7" id="KW-0812">Transmembrane</keyword>
<accession>A0AAV7JDU9</accession>
<keyword evidence="9" id="KW-1185">Reference proteome</keyword>
<dbReference type="PANTHER" id="PTHR10332:SF10">
    <property type="entry name" value="EQUILIBRATIVE NUCLEOSIDE TRANSPORTER 4"/>
    <property type="match status" value="1"/>
</dbReference>
<evidence type="ECO:0000256" key="5">
    <source>
        <dbReference type="ARBA" id="ARBA00022989"/>
    </source>
</evidence>
<name>A0AAV7JDU9_9METZ</name>
<feature type="transmembrane region" description="Helical" evidence="7">
    <location>
        <begin position="79"/>
        <end position="103"/>
    </location>
</feature>
<evidence type="ECO:0000313" key="8">
    <source>
        <dbReference type="EMBL" id="KAI6646896.1"/>
    </source>
</evidence>
<protein>
    <submittedName>
        <fullName evidence="8">Equilibrative nucleoside transporter 4</fullName>
    </submittedName>
</protein>
<dbReference type="PRINTS" id="PR01130">
    <property type="entry name" value="DERENTRNSPRT"/>
</dbReference>
<keyword evidence="5 7" id="KW-1133">Transmembrane helix</keyword>
<evidence type="ECO:0000256" key="1">
    <source>
        <dbReference type="ARBA" id="ARBA00004141"/>
    </source>
</evidence>
<evidence type="ECO:0000256" key="6">
    <source>
        <dbReference type="ARBA" id="ARBA00023136"/>
    </source>
</evidence>
<dbReference type="AlphaFoldDB" id="A0AAV7JDU9"/>
<organism evidence="8 9">
    <name type="scientific">Oopsacas minuta</name>
    <dbReference type="NCBI Taxonomy" id="111878"/>
    <lineage>
        <taxon>Eukaryota</taxon>
        <taxon>Metazoa</taxon>
        <taxon>Porifera</taxon>
        <taxon>Hexactinellida</taxon>
        <taxon>Hexasterophora</taxon>
        <taxon>Lyssacinosida</taxon>
        <taxon>Leucopsacidae</taxon>
        <taxon>Oopsacas</taxon>
    </lineage>
</organism>
<keyword evidence="3" id="KW-0813">Transport</keyword>
<evidence type="ECO:0000256" key="7">
    <source>
        <dbReference type="SAM" id="Phobius"/>
    </source>
</evidence>
<gene>
    <name evidence="8" type="ORF">LOD99_9088</name>
</gene>
<feature type="transmembrane region" description="Helical" evidence="7">
    <location>
        <begin position="415"/>
        <end position="438"/>
    </location>
</feature>
<sequence length="515" mass="57608">MDSFVNSNSKNDSETNIISGKERKLFYQELTTTITDKPKDSFNLVYLSFIFQGATLLMPFSTYLFLVDFYTEKFCELNLLYWAMVSVILCTSLSFAFITTIIADRVSLSKRLVTGHILFILSLSSFLLFTVLTSLGIFDSAPHAIGYVPLISGFISGIGSGIIQPSYYGLSSLLPPRYTQALVVGETASGVIIACFRVGTRLLKPAGSCESYDTVIFIALTVVFMIVSIPVLKFIYWHKYTNYWFKLVQKNFLIEYRVLDQHSTDSFDEDESVIAGRTDTLISEYTTTFGDGNVSRKFNGLKLTIQKKFIIFKKTWKLQLTILSAMIITLLLYPTFLTAAYTCGSQLCDWGPIITLCVFTLFDFITRWVILIPVKYNQCVLLLLSLTRILFIPLFAIFIFPISNPLVSFKFGFPIFQIVVAVFGVSNGFFASIPLMLIPTKLNASDKESGGIIGIFMLFIGLAVGILLSLPFYETVLVRTSNTTNLCCLSHVGNTTWSIFKNNTISMPGECTCGI</sequence>
<dbReference type="Pfam" id="PF01733">
    <property type="entry name" value="Nucleoside_tran"/>
    <property type="match status" value="1"/>
</dbReference>
<proteinExistence type="inferred from homology"/>
<comment type="subcellular location">
    <subcellularLocation>
        <location evidence="1">Membrane</location>
        <topology evidence="1">Multi-pass membrane protein</topology>
    </subcellularLocation>
</comment>
<evidence type="ECO:0000256" key="4">
    <source>
        <dbReference type="ARBA" id="ARBA00022692"/>
    </source>
</evidence>
<evidence type="ECO:0000256" key="3">
    <source>
        <dbReference type="ARBA" id="ARBA00022448"/>
    </source>
</evidence>
<feature type="transmembrane region" description="Helical" evidence="7">
    <location>
        <begin position="379"/>
        <end position="403"/>
    </location>
</feature>
<dbReference type="InterPro" id="IPR002259">
    <property type="entry name" value="Eqnu_transpt"/>
</dbReference>
<dbReference type="GO" id="GO:0008504">
    <property type="term" value="F:monoamine transmembrane transporter activity"/>
    <property type="evidence" value="ECO:0007669"/>
    <property type="project" value="TreeGrafter"/>
</dbReference>
<dbReference type="PANTHER" id="PTHR10332">
    <property type="entry name" value="EQUILIBRATIVE NUCLEOSIDE TRANSPORTER"/>
    <property type="match status" value="1"/>
</dbReference>
<evidence type="ECO:0000313" key="9">
    <source>
        <dbReference type="Proteomes" id="UP001165289"/>
    </source>
</evidence>
<feature type="transmembrane region" description="Helical" evidence="7">
    <location>
        <begin position="144"/>
        <end position="170"/>
    </location>
</feature>
<feature type="transmembrane region" description="Helical" evidence="7">
    <location>
        <begin position="353"/>
        <end position="372"/>
    </location>
</feature>